<gene>
    <name evidence="1" type="ORF">R1sor_007077</name>
</gene>
<comment type="caution">
    <text evidence="1">The sequence shown here is derived from an EMBL/GenBank/DDBJ whole genome shotgun (WGS) entry which is preliminary data.</text>
</comment>
<accession>A0ABD3HRN5</accession>
<protein>
    <submittedName>
        <fullName evidence="1">Uncharacterized protein</fullName>
    </submittedName>
</protein>
<reference evidence="1 2" key="1">
    <citation type="submission" date="2024-09" db="EMBL/GenBank/DDBJ databases">
        <title>Chromosome-scale assembly of Riccia sorocarpa.</title>
        <authorList>
            <person name="Paukszto L."/>
        </authorList>
    </citation>
    <scope>NUCLEOTIDE SEQUENCE [LARGE SCALE GENOMIC DNA]</scope>
    <source>
        <strain evidence="1">LP-2024</strain>
        <tissue evidence="1">Aerial parts of the thallus</tissue>
    </source>
</reference>
<organism evidence="1 2">
    <name type="scientific">Riccia sorocarpa</name>
    <dbReference type="NCBI Taxonomy" id="122646"/>
    <lineage>
        <taxon>Eukaryota</taxon>
        <taxon>Viridiplantae</taxon>
        <taxon>Streptophyta</taxon>
        <taxon>Embryophyta</taxon>
        <taxon>Marchantiophyta</taxon>
        <taxon>Marchantiopsida</taxon>
        <taxon>Marchantiidae</taxon>
        <taxon>Marchantiales</taxon>
        <taxon>Ricciaceae</taxon>
        <taxon>Riccia</taxon>
    </lineage>
</organism>
<name>A0ABD3HRN5_9MARC</name>
<evidence type="ECO:0000313" key="2">
    <source>
        <dbReference type="Proteomes" id="UP001633002"/>
    </source>
</evidence>
<dbReference type="AlphaFoldDB" id="A0ABD3HRN5"/>
<keyword evidence="2" id="KW-1185">Reference proteome</keyword>
<sequence>MTWGRAQEVFKGFHKEDRERISKLKEQKNILEGLREKIQEGASAEDQETLRVQERLRSIGVNENDMLATTPDCKEITEMVEALLKEKAPGEDGLMAEFIIQAKRENNSYKAEEDLTEDCGCRLGRVRGREIDNGQCVESEDVPRFVKCYWRAGCLLQA</sequence>
<proteinExistence type="predicted"/>
<evidence type="ECO:0000313" key="1">
    <source>
        <dbReference type="EMBL" id="KAL3693426.1"/>
    </source>
</evidence>
<dbReference type="EMBL" id="JBJQOH010000003">
    <property type="protein sequence ID" value="KAL3693426.1"/>
    <property type="molecule type" value="Genomic_DNA"/>
</dbReference>
<dbReference type="Proteomes" id="UP001633002">
    <property type="component" value="Unassembled WGS sequence"/>
</dbReference>